<evidence type="ECO:0000313" key="3">
    <source>
        <dbReference type="Proteomes" id="UP001151760"/>
    </source>
</evidence>
<gene>
    <name evidence="2" type="ORF">Tco_0909824</name>
</gene>
<name>A0ABQ5CXF4_9ASTR</name>
<comment type="caution">
    <text evidence="2">The sequence shown here is derived from an EMBL/GenBank/DDBJ whole genome shotgun (WGS) entry which is preliminary data.</text>
</comment>
<feature type="compositionally biased region" description="Basic and acidic residues" evidence="1">
    <location>
        <begin position="210"/>
        <end position="226"/>
    </location>
</feature>
<keyword evidence="3" id="KW-1185">Reference proteome</keyword>
<dbReference type="EMBL" id="BQNB010014552">
    <property type="protein sequence ID" value="GJT29549.1"/>
    <property type="molecule type" value="Genomic_DNA"/>
</dbReference>
<proteinExistence type="predicted"/>
<sequence>MIQPEPEDLPKDNPKLEIAVLRFLSSGGKGVKQNKGTNAMNTAVNKEINDDGSKLVLAEDHGKPLKHRNISTDTHNGVDVDANSYAHCVNAYLNVKKVNFRTLLALAGNGADVRFQWIRLAKRWSCNANPSKKDLSSVLVLVKFHDPITAFTYDALSVIATKLGTPLMLNTYTTTMYTESWVDMVDISPPNVDVKSLGTKGKETGSNVGKNKERDTDKREREREQE</sequence>
<reference evidence="2" key="2">
    <citation type="submission" date="2022-01" db="EMBL/GenBank/DDBJ databases">
        <authorList>
            <person name="Yamashiro T."/>
            <person name="Shiraishi A."/>
            <person name="Satake H."/>
            <person name="Nakayama K."/>
        </authorList>
    </citation>
    <scope>NUCLEOTIDE SEQUENCE</scope>
</reference>
<protein>
    <submittedName>
        <fullName evidence="2">Uncharacterized protein</fullName>
    </submittedName>
</protein>
<accession>A0ABQ5CXF4</accession>
<organism evidence="2 3">
    <name type="scientific">Tanacetum coccineum</name>
    <dbReference type="NCBI Taxonomy" id="301880"/>
    <lineage>
        <taxon>Eukaryota</taxon>
        <taxon>Viridiplantae</taxon>
        <taxon>Streptophyta</taxon>
        <taxon>Embryophyta</taxon>
        <taxon>Tracheophyta</taxon>
        <taxon>Spermatophyta</taxon>
        <taxon>Magnoliopsida</taxon>
        <taxon>eudicotyledons</taxon>
        <taxon>Gunneridae</taxon>
        <taxon>Pentapetalae</taxon>
        <taxon>asterids</taxon>
        <taxon>campanulids</taxon>
        <taxon>Asterales</taxon>
        <taxon>Asteraceae</taxon>
        <taxon>Asteroideae</taxon>
        <taxon>Anthemideae</taxon>
        <taxon>Anthemidinae</taxon>
        <taxon>Tanacetum</taxon>
    </lineage>
</organism>
<evidence type="ECO:0000313" key="2">
    <source>
        <dbReference type="EMBL" id="GJT29549.1"/>
    </source>
</evidence>
<dbReference type="Proteomes" id="UP001151760">
    <property type="component" value="Unassembled WGS sequence"/>
</dbReference>
<reference evidence="2" key="1">
    <citation type="journal article" date="2022" name="Int. J. Mol. Sci.">
        <title>Draft Genome of Tanacetum Coccineum: Genomic Comparison of Closely Related Tanacetum-Family Plants.</title>
        <authorList>
            <person name="Yamashiro T."/>
            <person name="Shiraishi A."/>
            <person name="Nakayama K."/>
            <person name="Satake H."/>
        </authorList>
    </citation>
    <scope>NUCLEOTIDE SEQUENCE</scope>
</reference>
<feature type="region of interest" description="Disordered" evidence="1">
    <location>
        <begin position="193"/>
        <end position="226"/>
    </location>
</feature>
<evidence type="ECO:0000256" key="1">
    <source>
        <dbReference type="SAM" id="MobiDB-lite"/>
    </source>
</evidence>